<dbReference type="OrthoDB" id="3351204at2"/>
<dbReference type="EMBL" id="LT598496">
    <property type="protein sequence ID" value="SBV26273.1"/>
    <property type="molecule type" value="Genomic_DNA"/>
</dbReference>
<evidence type="ECO:0000313" key="2">
    <source>
        <dbReference type="Proteomes" id="UP000199393"/>
    </source>
</evidence>
<sequence length="150" mass="16330">MPPLSPRLELLLRRAGWFPGRQVDIAPWKESLGDFAWHAAAEEFLREFGGVRVEVNGPGAAVAQESFEIDPGLAVGEEKRFAELSVRYGLSFFPLGEVGQGEFFLAIDQDGVLYYLSVAVFRLGLRELGLDHLVGGIAAERISPPSGDAT</sequence>
<dbReference type="RefSeq" id="WP_091589398.1">
    <property type="nucleotide sequence ID" value="NZ_JBHRWG010000003.1"/>
</dbReference>
<protein>
    <submittedName>
        <fullName evidence="1">SUKH-3 immunity protein</fullName>
    </submittedName>
</protein>
<organism evidence="1 2">
    <name type="scientific">Micromonospora krabiensis</name>
    <dbReference type="NCBI Taxonomy" id="307121"/>
    <lineage>
        <taxon>Bacteria</taxon>
        <taxon>Bacillati</taxon>
        <taxon>Actinomycetota</taxon>
        <taxon>Actinomycetes</taxon>
        <taxon>Micromonosporales</taxon>
        <taxon>Micromonosporaceae</taxon>
        <taxon>Micromonospora</taxon>
    </lineage>
</organism>
<evidence type="ECO:0000313" key="1">
    <source>
        <dbReference type="EMBL" id="SBV26273.1"/>
    </source>
</evidence>
<dbReference type="STRING" id="307121.GA0070620_1760"/>
<keyword evidence="2" id="KW-1185">Reference proteome</keyword>
<dbReference type="Proteomes" id="UP000199393">
    <property type="component" value="Chromosome I"/>
</dbReference>
<dbReference type="Pfam" id="PF14433">
    <property type="entry name" value="SUKH-3"/>
    <property type="match status" value="1"/>
</dbReference>
<gene>
    <name evidence="1" type="ORF">GA0070620_1760</name>
</gene>
<reference evidence="2" key="1">
    <citation type="submission" date="2016-06" db="EMBL/GenBank/DDBJ databases">
        <authorList>
            <person name="Varghese N."/>
        </authorList>
    </citation>
    <scope>NUCLEOTIDE SEQUENCE [LARGE SCALE GENOMIC DNA]</scope>
    <source>
        <strain evidence="2">DSM 45344</strain>
    </source>
</reference>
<accession>A0A1C3N0Z8</accession>
<name>A0A1C3N0Z8_9ACTN</name>
<dbReference type="AlphaFoldDB" id="A0A1C3N0Z8"/>
<dbReference type="InterPro" id="IPR025850">
    <property type="entry name" value="SUKH-3"/>
</dbReference>
<proteinExistence type="predicted"/>